<feature type="domain" description="Carbohydrate kinase FGGY C-terminal" evidence="9">
    <location>
        <begin position="279"/>
        <end position="464"/>
    </location>
</feature>
<evidence type="ECO:0000256" key="7">
    <source>
        <dbReference type="RuleBase" id="RU003733"/>
    </source>
</evidence>
<evidence type="ECO:0000259" key="8">
    <source>
        <dbReference type="Pfam" id="PF00370"/>
    </source>
</evidence>
<protein>
    <submittedName>
        <fullName evidence="10">Glycerol kinase</fullName>
    </submittedName>
</protein>
<dbReference type="InterPro" id="IPR000577">
    <property type="entry name" value="Carb_kinase_FGGY"/>
</dbReference>
<evidence type="ECO:0000256" key="3">
    <source>
        <dbReference type="ARBA" id="ARBA00022741"/>
    </source>
</evidence>
<evidence type="ECO:0000256" key="1">
    <source>
        <dbReference type="ARBA" id="ARBA00009156"/>
    </source>
</evidence>
<comment type="similarity">
    <text evidence="1 7">Belongs to the FGGY kinase family.</text>
</comment>
<keyword evidence="4 7" id="KW-0418">Kinase</keyword>
<accession>A0ABQ1J566</accession>
<keyword evidence="3" id="KW-0547">Nucleotide-binding</keyword>
<dbReference type="NCBIfam" id="NF000756">
    <property type="entry name" value="PRK00047.1"/>
    <property type="match status" value="1"/>
</dbReference>
<name>A0ABQ1J566_9PROT</name>
<dbReference type="PROSITE" id="PS00445">
    <property type="entry name" value="FGGY_KINASES_2"/>
    <property type="match status" value="1"/>
</dbReference>
<keyword evidence="6" id="KW-0067">ATP-binding</keyword>
<dbReference type="Pfam" id="PF02782">
    <property type="entry name" value="FGGY_C"/>
    <property type="match status" value="1"/>
</dbReference>
<dbReference type="GO" id="GO:0016301">
    <property type="term" value="F:kinase activity"/>
    <property type="evidence" value="ECO:0007669"/>
    <property type="project" value="UniProtKB-KW"/>
</dbReference>
<gene>
    <name evidence="10" type="primary">glpK</name>
    <name evidence="10" type="ORF">GCM10011503_04430</name>
</gene>
<dbReference type="CDD" id="cd07786">
    <property type="entry name" value="FGGY_EcGK_like"/>
    <property type="match status" value="1"/>
</dbReference>
<evidence type="ECO:0000256" key="5">
    <source>
        <dbReference type="ARBA" id="ARBA00022798"/>
    </source>
</evidence>
<dbReference type="Gene3D" id="3.30.420.40">
    <property type="match status" value="2"/>
</dbReference>
<dbReference type="Proteomes" id="UP000628854">
    <property type="component" value="Unassembled WGS sequence"/>
</dbReference>
<evidence type="ECO:0000313" key="11">
    <source>
        <dbReference type="Proteomes" id="UP000628854"/>
    </source>
</evidence>
<evidence type="ECO:0000256" key="4">
    <source>
        <dbReference type="ARBA" id="ARBA00022777"/>
    </source>
</evidence>
<dbReference type="SUPFAM" id="SSF53067">
    <property type="entry name" value="Actin-like ATPase domain"/>
    <property type="match status" value="2"/>
</dbReference>
<evidence type="ECO:0000256" key="2">
    <source>
        <dbReference type="ARBA" id="ARBA00022679"/>
    </source>
</evidence>
<dbReference type="PANTHER" id="PTHR10196:SF78">
    <property type="entry name" value="GLYCEROL KINASE"/>
    <property type="match status" value="1"/>
</dbReference>
<evidence type="ECO:0000313" key="10">
    <source>
        <dbReference type="EMBL" id="GGB59102.1"/>
    </source>
</evidence>
<dbReference type="PANTHER" id="PTHR10196">
    <property type="entry name" value="SUGAR KINASE"/>
    <property type="match status" value="1"/>
</dbReference>
<evidence type="ECO:0000259" key="9">
    <source>
        <dbReference type="Pfam" id="PF02782"/>
    </source>
</evidence>
<keyword evidence="5" id="KW-0319">Glycerol metabolism</keyword>
<dbReference type="EMBL" id="BMKF01000001">
    <property type="protein sequence ID" value="GGB59102.1"/>
    <property type="molecule type" value="Genomic_DNA"/>
</dbReference>
<proteinExistence type="inferred from homology"/>
<dbReference type="PIRSF" id="PIRSF000538">
    <property type="entry name" value="GlpK"/>
    <property type="match status" value="1"/>
</dbReference>
<keyword evidence="11" id="KW-1185">Reference proteome</keyword>
<keyword evidence="2 7" id="KW-0808">Transferase</keyword>
<dbReference type="NCBIfam" id="TIGR01311">
    <property type="entry name" value="glycerol_kin"/>
    <property type="match status" value="1"/>
</dbReference>
<dbReference type="InterPro" id="IPR005999">
    <property type="entry name" value="Glycerol_kin"/>
</dbReference>
<feature type="domain" description="Carbohydrate kinase FGGY N-terminal" evidence="8">
    <location>
        <begin position="22"/>
        <end position="268"/>
    </location>
</feature>
<organism evidence="10 11">
    <name type="scientific">Henriciella pelagia</name>
    <dbReference type="NCBI Taxonomy" id="1977912"/>
    <lineage>
        <taxon>Bacteria</taxon>
        <taxon>Pseudomonadati</taxon>
        <taxon>Pseudomonadota</taxon>
        <taxon>Alphaproteobacteria</taxon>
        <taxon>Hyphomonadales</taxon>
        <taxon>Hyphomonadaceae</taxon>
        <taxon>Henriciella</taxon>
    </lineage>
</organism>
<dbReference type="Pfam" id="PF00370">
    <property type="entry name" value="FGGY_N"/>
    <property type="match status" value="1"/>
</dbReference>
<evidence type="ECO:0000256" key="6">
    <source>
        <dbReference type="ARBA" id="ARBA00022840"/>
    </source>
</evidence>
<dbReference type="InterPro" id="IPR018484">
    <property type="entry name" value="FGGY_N"/>
</dbReference>
<reference evidence="11" key="1">
    <citation type="journal article" date="2019" name="Int. J. Syst. Evol. Microbiol.">
        <title>The Global Catalogue of Microorganisms (GCM) 10K type strain sequencing project: providing services to taxonomists for standard genome sequencing and annotation.</title>
        <authorList>
            <consortium name="The Broad Institute Genomics Platform"/>
            <consortium name="The Broad Institute Genome Sequencing Center for Infectious Disease"/>
            <person name="Wu L."/>
            <person name="Ma J."/>
        </authorList>
    </citation>
    <scope>NUCLEOTIDE SEQUENCE [LARGE SCALE GENOMIC DNA]</scope>
    <source>
        <strain evidence="11">CGMCC 1.15928</strain>
    </source>
</reference>
<dbReference type="InterPro" id="IPR043129">
    <property type="entry name" value="ATPase_NBD"/>
</dbReference>
<comment type="caution">
    <text evidence="10">The sequence shown here is derived from an EMBL/GenBank/DDBJ whole genome shotgun (WGS) entry which is preliminary data.</text>
</comment>
<sequence>MIYLAEIDVSVYGSKMIKRPLILCLDQGTTSSRALVFNTHGRIVALAQEEFPQHFPRSGWVEHDAEDIWLSTLRTAQSAMAEAERGGDAEIVSIGITNQRETTVTWDAVSGDVIGRAIVWQDRRTADICTQLRADGREAAISERTGLTIDPYFSGTKLAWMLRNWDRAARLSSDGRLAFGTVDSFLIHRLTGGQMHLTDETNASRTLIYNIQNGGWDREIMGWLGIGEIQLPEVRPSSAWFGDTKPDLFGRSIPIMGVAGDQQAAAFGQACWHPGMVKSTYGTGCFLLANTGGELVQSSNRLLSTVACRTGTEPQYAIEGSIFIAGAVSQWLRDEMQLIKSASDTEALASSVESNAGLYMVPAFTGLGAPHWDADARGAIYGLTRSTSQAELVRAALESVAYQTLDLAKALEADGVKLNRLRVDGGMVGNNWFVQFLSDILDVDVDRPEIIESTARGAAFLAGLNAGVFSSVEKLEDLWQAERSFTPTMNSRIRNQYISGWDKAVKSTLYRASLDR</sequence>
<dbReference type="InterPro" id="IPR018485">
    <property type="entry name" value="FGGY_C"/>
</dbReference>
<dbReference type="InterPro" id="IPR018483">
    <property type="entry name" value="Carb_kinase_FGGY_CS"/>
</dbReference>
<dbReference type="PROSITE" id="PS00933">
    <property type="entry name" value="FGGY_KINASES_1"/>
    <property type="match status" value="1"/>
</dbReference>